<sequence>MNASDLTLLAYSKLGLISPRAWDVEAFESYTKYAEKAYTGKLTKGDLNRGWKEGLAMMKGAFPKKWDEYERSKGLMTSSEAVPWEKVTFTKGTTDGDFYSLTFDIDGTPCELECDDLQLSNPEYVIRKMQFRAIKLIDCPYMGSASSKKNWIPGAVFMWLKSDRMNHAVRENLLDAVKESILDYAMRPLDFEAIVRPWDQIRDPIRKDGYIYMPSPGLSTHVHKMTGREISRKLISTALSQLGAEEKRKGFNRKRFFSILYDKVSLENSETGIGEDIGADKAGAVRANKGWDGKFDDVRPEERGADASADGLAIEGAKGKVKDTDDTLSSVAPPKTEGAHEPFEVPF</sequence>
<name>A0A6H1ZHG6_9ZZZZ</name>
<protein>
    <submittedName>
        <fullName evidence="2">Uncharacterized protein</fullName>
    </submittedName>
</protein>
<feature type="region of interest" description="Disordered" evidence="1">
    <location>
        <begin position="293"/>
        <end position="347"/>
    </location>
</feature>
<evidence type="ECO:0000313" key="2">
    <source>
        <dbReference type="EMBL" id="QJA46640.1"/>
    </source>
</evidence>
<dbReference type="AlphaFoldDB" id="A0A6H1ZHG6"/>
<dbReference type="EMBL" id="MT144017">
    <property type="protein sequence ID" value="QJA46640.1"/>
    <property type="molecule type" value="Genomic_DNA"/>
</dbReference>
<organism evidence="2">
    <name type="scientific">viral metagenome</name>
    <dbReference type="NCBI Taxonomy" id="1070528"/>
    <lineage>
        <taxon>unclassified sequences</taxon>
        <taxon>metagenomes</taxon>
        <taxon>organismal metagenomes</taxon>
    </lineage>
</organism>
<evidence type="ECO:0000256" key="1">
    <source>
        <dbReference type="SAM" id="MobiDB-lite"/>
    </source>
</evidence>
<feature type="compositionally biased region" description="Basic and acidic residues" evidence="1">
    <location>
        <begin position="293"/>
        <end position="305"/>
    </location>
</feature>
<reference evidence="2" key="1">
    <citation type="submission" date="2020-03" db="EMBL/GenBank/DDBJ databases">
        <title>The deep terrestrial virosphere.</title>
        <authorList>
            <person name="Holmfeldt K."/>
            <person name="Nilsson E."/>
            <person name="Simone D."/>
            <person name="Lopez-Fernandez M."/>
            <person name="Wu X."/>
            <person name="de Brujin I."/>
            <person name="Lundin D."/>
            <person name="Andersson A."/>
            <person name="Bertilsson S."/>
            <person name="Dopson M."/>
        </authorList>
    </citation>
    <scope>NUCLEOTIDE SEQUENCE</scope>
    <source>
        <strain evidence="2">TM448A00481</strain>
    </source>
</reference>
<accession>A0A6H1ZHG6</accession>
<proteinExistence type="predicted"/>
<feature type="compositionally biased region" description="Basic and acidic residues" evidence="1">
    <location>
        <begin position="337"/>
        <end position="347"/>
    </location>
</feature>
<gene>
    <name evidence="2" type="ORF">TM448A00481_0016</name>
</gene>